<accession>A0A1S8CQY0</accession>
<proteinExistence type="predicted"/>
<comment type="caution">
    <text evidence="2">The sequence shown here is derived from an EMBL/GenBank/DDBJ whole genome shotgun (WGS) entry which is preliminary data.</text>
</comment>
<name>A0A1S8CQY0_9GAMM</name>
<dbReference type="STRING" id="1907941.BKE30_14675"/>
<keyword evidence="1" id="KW-0812">Transmembrane</keyword>
<keyword evidence="1" id="KW-1133">Transmembrane helix</keyword>
<dbReference type="AlphaFoldDB" id="A0A1S8CQY0"/>
<evidence type="ECO:0000313" key="2">
    <source>
        <dbReference type="EMBL" id="ONG37373.1"/>
    </source>
</evidence>
<keyword evidence="1" id="KW-0472">Membrane</keyword>
<reference evidence="2 3" key="1">
    <citation type="submission" date="2016-10" db="EMBL/GenBank/DDBJ databases">
        <title>Draft Genome sequence of Alkanindiges sp. strain H1.</title>
        <authorList>
            <person name="Subhash Y."/>
            <person name="Lee S."/>
        </authorList>
    </citation>
    <scope>NUCLEOTIDE SEQUENCE [LARGE SCALE GENOMIC DNA]</scope>
    <source>
        <strain evidence="2 3">H1</strain>
    </source>
</reference>
<gene>
    <name evidence="2" type="ORF">BKE30_14675</name>
</gene>
<dbReference type="RefSeq" id="WP_076879337.1">
    <property type="nucleotide sequence ID" value="NZ_MLCN01000055.1"/>
</dbReference>
<evidence type="ECO:0000313" key="3">
    <source>
        <dbReference type="Proteomes" id="UP000192132"/>
    </source>
</evidence>
<evidence type="ECO:0000256" key="1">
    <source>
        <dbReference type="SAM" id="Phobius"/>
    </source>
</evidence>
<protein>
    <submittedName>
        <fullName evidence="2">Uncharacterized protein</fullName>
    </submittedName>
</protein>
<organism evidence="2 3">
    <name type="scientific">Alkanindiges hydrocarboniclasticus</name>
    <dbReference type="NCBI Taxonomy" id="1907941"/>
    <lineage>
        <taxon>Bacteria</taxon>
        <taxon>Pseudomonadati</taxon>
        <taxon>Pseudomonadota</taxon>
        <taxon>Gammaproteobacteria</taxon>
        <taxon>Moraxellales</taxon>
        <taxon>Moraxellaceae</taxon>
        <taxon>Alkanindiges</taxon>
    </lineage>
</organism>
<sequence>MSNNPSENSQVPTTVEVVESTTVEHKTEFNAFHAQGQKSSLPPTWVIILTGLLIIYLCVSRLDLLPPKFTLSGTKTIFIDVEKIVIANSAKMAQKASGEAQVHYEAQLFALKLKDELRKLRDQGYVVIQPQSALAWPASLDYTLRFAHDMNVDLSSYQKLFEQAPKSTLPANSVATAAATNPTTAAVTPVPTSDNAQTGDVQANANGEALDYGLVN</sequence>
<keyword evidence="3" id="KW-1185">Reference proteome</keyword>
<dbReference type="Proteomes" id="UP000192132">
    <property type="component" value="Unassembled WGS sequence"/>
</dbReference>
<feature type="transmembrane region" description="Helical" evidence="1">
    <location>
        <begin position="42"/>
        <end position="59"/>
    </location>
</feature>
<dbReference type="EMBL" id="MLCN01000055">
    <property type="protein sequence ID" value="ONG37373.1"/>
    <property type="molecule type" value="Genomic_DNA"/>
</dbReference>